<keyword evidence="2" id="KW-1185">Reference proteome</keyword>
<dbReference type="AlphaFoldDB" id="A0A1Y1XXQ1"/>
<dbReference type="GO" id="GO:0031146">
    <property type="term" value="P:SCF-dependent proteasomal ubiquitin-dependent protein catabolic process"/>
    <property type="evidence" value="ECO:0007669"/>
    <property type="project" value="TreeGrafter"/>
</dbReference>
<dbReference type="PANTHER" id="PTHR13318">
    <property type="entry name" value="PARTNER OF PAIRED, ISOFORM B-RELATED"/>
    <property type="match status" value="1"/>
</dbReference>
<organism evidence="1 2">
    <name type="scientific">Basidiobolus meristosporus CBS 931.73</name>
    <dbReference type="NCBI Taxonomy" id="1314790"/>
    <lineage>
        <taxon>Eukaryota</taxon>
        <taxon>Fungi</taxon>
        <taxon>Fungi incertae sedis</taxon>
        <taxon>Zoopagomycota</taxon>
        <taxon>Entomophthoromycotina</taxon>
        <taxon>Basidiobolomycetes</taxon>
        <taxon>Basidiobolales</taxon>
        <taxon>Basidiobolaceae</taxon>
        <taxon>Basidiobolus</taxon>
    </lineage>
</organism>
<gene>
    <name evidence="1" type="ORF">K493DRAFT_380582</name>
</gene>
<accession>A0A1Y1XXQ1</accession>
<sequence>MFQHNQTKPFAVLAHRLFVYPVASYIKEWTYETKSLTAELLPLLPNLRNIGYMIARTLRPEKFSRPWHLRRIDHLDYCATDGPALFQNLVELCPNLERLTIRINSLNGVTDFTDWCNIRKVNSLKHLKIINSEYGVEQSQPLFIQSFTSRFPNLQSLDIESFTFNGHELDGLSTNCRKLDSLSLATNTLDQHQIDCLANELQVGVGERVNKLQLSVSRFSKDDLSLLKIFTSLKSLSELSLHRFELDDEALEALIECTQGTLAKLRLGFISPASNRFFFYLRSAQLWDKFFARAANSLTDIAFNDSFGNFRDMISCGVAKHCSRLQRLTIKHHDDNFVCPIIRGCGRSLKYFEYSECFVTENILSTIFDYTFDLESLIITEHKHNTHRPKAMLLRFHDFMVRSAKTLHHLVLTGVEVEDSSIAEIAKYAHRLNFLSLGRVNSTRDEGTIIQQLRAQRSNLRSVHISMVKSWEHK</sequence>
<dbReference type="SUPFAM" id="SSF52047">
    <property type="entry name" value="RNI-like"/>
    <property type="match status" value="1"/>
</dbReference>
<dbReference type="Proteomes" id="UP000193498">
    <property type="component" value="Unassembled WGS sequence"/>
</dbReference>
<protein>
    <recommendedName>
        <fullName evidence="3">RNI-like protein</fullName>
    </recommendedName>
</protein>
<dbReference type="Gene3D" id="3.80.10.10">
    <property type="entry name" value="Ribonuclease Inhibitor"/>
    <property type="match status" value="2"/>
</dbReference>
<dbReference type="PANTHER" id="PTHR13318:SF95">
    <property type="entry name" value="F-BOX PROTEIN YLR352W"/>
    <property type="match status" value="1"/>
</dbReference>
<evidence type="ECO:0000313" key="1">
    <source>
        <dbReference type="EMBL" id="ORX90530.1"/>
    </source>
</evidence>
<name>A0A1Y1XXQ1_9FUNG</name>
<dbReference type="InterPro" id="IPR032675">
    <property type="entry name" value="LRR_dom_sf"/>
</dbReference>
<dbReference type="GO" id="GO:0019005">
    <property type="term" value="C:SCF ubiquitin ligase complex"/>
    <property type="evidence" value="ECO:0007669"/>
    <property type="project" value="TreeGrafter"/>
</dbReference>
<dbReference type="InParanoid" id="A0A1Y1XXQ1"/>
<evidence type="ECO:0008006" key="3">
    <source>
        <dbReference type="Google" id="ProtNLM"/>
    </source>
</evidence>
<comment type="caution">
    <text evidence="1">The sequence shown here is derived from an EMBL/GenBank/DDBJ whole genome shotgun (WGS) entry which is preliminary data.</text>
</comment>
<proteinExistence type="predicted"/>
<dbReference type="EMBL" id="MCFE01000376">
    <property type="protein sequence ID" value="ORX90530.1"/>
    <property type="molecule type" value="Genomic_DNA"/>
</dbReference>
<reference evidence="1 2" key="1">
    <citation type="submission" date="2016-07" db="EMBL/GenBank/DDBJ databases">
        <title>Pervasive Adenine N6-methylation of Active Genes in Fungi.</title>
        <authorList>
            <consortium name="DOE Joint Genome Institute"/>
            <person name="Mondo S.J."/>
            <person name="Dannebaum R.O."/>
            <person name="Kuo R.C."/>
            <person name="Labutti K."/>
            <person name="Haridas S."/>
            <person name="Kuo A."/>
            <person name="Salamov A."/>
            <person name="Ahrendt S.R."/>
            <person name="Lipzen A."/>
            <person name="Sullivan W."/>
            <person name="Andreopoulos W.B."/>
            <person name="Clum A."/>
            <person name="Lindquist E."/>
            <person name="Daum C."/>
            <person name="Ramamoorthy G.K."/>
            <person name="Gryganskyi A."/>
            <person name="Culley D."/>
            <person name="Magnuson J.K."/>
            <person name="James T.Y."/>
            <person name="O'Malley M.A."/>
            <person name="Stajich J.E."/>
            <person name="Spatafora J.W."/>
            <person name="Visel A."/>
            <person name="Grigoriev I.V."/>
        </authorList>
    </citation>
    <scope>NUCLEOTIDE SEQUENCE [LARGE SCALE GENOMIC DNA]</scope>
    <source>
        <strain evidence="1 2">CBS 931.73</strain>
    </source>
</reference>
<evidence type="ECO:0000313" key="2">
    <source>
        <dbReference type="Proteomes" id="UP000193498"/>
    </source>
</evidence>